<dbReference type="OrthoDB" id="7794186at2"/>
<evidence type="ECO:0000313" key="2">
    <source>
        <dbReference type="EMBL" id="KAA6439451.1"/>
    </source>
</evidence>
<protein>
    <submittedName>
        <fullName evidence="2">Gliding motility-associated C-terminal domain-containing protein</fullName>
    </submittedName>
</protein>
<dbReference type="RefSeq" id="WP_139012700.1">
    <property type="nucleotide sequence ID" value="NZ_VBSN01000038.1"/>
</dbReference>
<sequence length="662" mass="71766">MNIKLLFFTCFSLFIHAVAAQKISHTYRFYENLEVAKPECGPELQPAQALGSCNAGSSPGGFIKDGLPCGIQRSVYHNALNWGLAYPNTEGAITDNYTIQMYVKVTDWGLTWTRIIDFSNGVDDVGIYFKDIDGSSDRCMDFYPTGIAGQCPFFNNDEYYLLTFTRNGQSKIMEVYVNNILFVTFNDTDGLYVGKAGTPIYIFRDDESVTCESGEANFAYINFSNEISSQADVNKVYSELCFVANINPYADFSISPNPSCGIPQNIDIKYTGNIPAPGTGYTFAWDWDGGKVVSGSGMGPYVVTWDNGGTKNITLTVTNTACGNSLINRKQAIISDLNMTTSLIAGSCEDNTEATLTVNAAAGLAPYQYSIDSVNYQTDNTFKLTPAVYKVFVKDANNCTVQKEIKVEFENNLIVSTIADASICVGQTVNLTTNSNAQQYSWSPQTGLDNPNVKDPVASPNVTTQYIVTAGQGNCTQQDTVTITVVTALELAVTPDATVSYNVPFQLAVSSPQIPNAADATYLWSPPAGLNNPASPNPIATLQEDQTYTVNVTTASGCAGSASVNLLVTRNGNISMPTAFTPDGDGKNEVLTPVVFSIASLSYFKVYNRWGEVVFYTNQLGQGWDGSFKGSKPIGGYYVWEIEGTAEDGKKIRKKGSVLLIK</sequence>
<feature type="signal peptide" evidence="1">
    <location>
        <begin position="1"/>
        <end position="19"/>
    </location>
</feature>
<reference evidence="2 3" key="1">
    <citation type="submission" date="2019-05" db="EMBL/GenBank/DDBJ databases">
        <authorList>
            <person name="Qu J.-H."/>
        </authorList>
    </citation>
    <scope>NUCLEOTIDE SEQUENCE [LARGE SCALE GENOMIC DNA]</scope>
    <source>
        <strain evidence="2 3">NS28</strain>
    </source>
</reference>
<accession>A0A5M8QVU0</accession>
<evidence type="ECO:0000313" key="3">
    <source>
        <dbReference type="Proteomes" id="UP000323994"/>
    </source>
</evidence>
<evidence type="ECO:0000256" key="1">
    <source>
        <dbReference type="SAM" id="SignalP"/>
    </source>
</evidence>
<dbReference type="SUPFAM" id="SSF49299">
    <property type="entry name" value="PKD domain"/>
    <property type="match status" value="1"/>
</dbReference>
<dbReference type="InterPro" id="IPR035986">
    <property type="entry name" value="PKD_dom_sf"/>
</dbReference>
<dbReference type="GO" id="GO:0004553">
    <property type="term" value="F:hydrolase activity, hydrolyzing O-glycosyl compounds"/>
    <property type="evidence" value="ECO:0007669"/>
    <property type="project" value="UniProtKB-ARBA"/>
</dbReference>
<organism evidence="2 3">
    <name type="scientific">Dyadobacter flavalbus</name>
    <dbReference type="NCBI Taxonomy" id="2579942"/>
    <lineage>
        <taxon>Bacteria</taxon>
        <taxon>Pseudomonadati</taxon>
        <taxon>Bacteroidota</taxon>
        <taxon>Cytophagia</taxon>
        <taxon>Cytophagales</taxon>
        <taxon>Spirosomataceae</taxon>
        <taxon>Dyadobacter</taxon>
    </lineage>
</organism>
<dbReference type="SUPFAM" id="SSF49899">
    <property type="entry name" value="Concanavalin A-like lectins/glucanases"/>
    <property type="match status" value="1"/>
</dbReference>
<dbReference type="InterPro" id="IPR013783">
    <property type="entry name" value="Ig-like_fold"/>
</dbReference>
<dbReference type="Gene3D" id="2.60.40.10">
    <property type="entry name" value="Immunoglobulins"/>
    <property type="match status" value="1"/>
</dbReference>
<keyword evidence="1" id="KW-0732">Signal</keyword>
<dbReference type="GO" id="GO:0005975">
    <property type="term" value="P:carbohydrate metabolic process"/>
    <property type="evidence" value="ECO:0007669"/>
    <property type="project" value="UniProtKB-ARBA"/>
</dbReference>
<dbReference type="EMBL" id="VBSN01000038">
    <property type="protein sequence ID" value="KAA6439451.1"/>
    <property type="molecule type" value="Genomic_DNA"/>
</dbReference>
<dbReference type="Pfam" id="PF13585">
    <property type="entry name" value="CHU_C"/>
    <property type="match status" value="1"/>
</dbReference>
<dbReference type="AlphaFoldDB" id="A0A5M8QVU0"/>
<keyword evidence="3" id="KW-1185">Reference proteome</keyword>
<dbReference type="Proteomes" id="UP000323994">
    <property type="component" value="Unassembled WGS sequence"/>
</dbReference>
<gene>
    <name evidence="2" type="ORF">FEM33_14430</name>
</gene>
<dbReference type="Gene3D" id="2.60.120.200">
    <property type="match status" value="1"/>
</dbReference>
<name>A0A5M8QVU0_9BACT</name>
<proteinExistence type="predicted"/>
<feature type="chain" id="PRO_5024423275" evidence="1">
    <location>
        <begin position="20"/>
        <end position="662"/>
    </location>
</feature>
<dbReference type="NCBIfam" id="TIGR04131">
    <property type="entry name" value="Bac_Flav_CTERM"/>
    <property type="match status" value="1"/>
</dbReference>
<comment type="caution">
    <text evidence="2">The sequence shown here is derived from an EMBL/GenBank/DDBJ whole genome shotgun (WGS) entry which is preliminary data.</text>
</comment>
<dbReference type="InterPro" id="IPR026341">
    <property type="entry name" value="T9SS_type_B"/>
</dbReference>
<dbReference type="InterPro" id="IPR013320">
    <property type="entry name" value="ConA-like_dom_sf"/>
</dbReference>